<keyword evidence="2" id="KW-0378">Hydrolase</keyword>
<feature type="region of interest" description="Disordered" evidence="1">
    <location>
        <begin position="247"/>
        <end position="268"/>
    </location>
</feature>
<feature type="compositionally biased region" description="Basic and acidic residues" evidence="1">
    <location>
        <begin position="247"/>
        <end position="267"/>
    </location>
</feature>
<feature type="region of interest" description="Disordered" evidence="1">
    <location>
        <begin position="295"/>
        <end position="344"/>
    </location>
</feature>
<gene>
    <name evidence="2" type="ORF">AVDCRST_MAG40-525</name>
</gene>
<organism evidence="2">
    <name type="scientific">uncultured Gemmatimonadaceae bacterium</name>
    <dbReference type="NCBI Taxonomy" id="246130"/>
    <lineage>
        <taxon>Bacteria</taxon>
        <taxon>Pseudomonadati</taxon>
        <taxon>Gemmatimonadota</taxon>
        <taxon>Gemmatimonadia</taxon>
        <taxon>Gemmatimonadales</taxon>
        <taxon>Gemmatimonadaceae</taxon>
        <taxon>environmental samples</taxon>
    </lineage>
</organism>
<protein>
    <submittedName>
        <fullName evidence="2">ATP synthase F0 sector subunit a</fullName>
        <ecNumber evidence="2">3.6.3.14</ecNumber>
    </submittedName>
</protein>
<feature type="compositionally biased region" description="Basic and acidic residues" evidence="1">
    <location>
        <begin position="335"/>
        <end position="344"/>
    </location>
</feature>
<feature type="compositionally biased region" description="Basic and acidic residues" evidence="1">
    <location>
        <begin position="198"/>
        <end position="223"/>
    </location>
</feature>
<evidence type="ECO:0000256" key="1">
    <source>
        <dbReference type="SAM" id="MobiDB-lite"/>
    </source>
</evidence>
<dbReference type="AlphaFoldDB" id="A0A6J4KEK7"/>
<feature type="non-terminal residue" evidence="2">
    <location>
        <position position="344"/>
    </location>
</feature>
<name>A0A6J4KEK7_9BACT</name>
<reference evidence="2" key="1">
    <citation type="submission" date="2020-02" db="EMBL/GenBank/DDBJ databases">
        <authorList>
            <person name="Meier V. D."/>
        </authorList>
    </citation>
    <scope>NUCLEOTIDE SEQUENCE</scope>
    <source>
        <strain evidence="2">AVDCRST_MAG40</strain>
    </source>
</reference>
<proteinExistence type="predicted"/>
<dbReference type="GO" id="GO:0016787">
    <property type="term" value="F:hydrolase activity"/>
    <property type="evidence" value="ECO:0007669"/>
    <property type="project" value="UniProtKB-KW"/>
</dbReference>
<evidence type="ECO:0000313" key="2">
    <source>
        <dbReference type="EMBL" id="CAA9303579.1"/>
    </source>
</evidence>
<sequence>EAHFRSRGAAPRRPQRRRAGADGGPLAPAGHRDHRGGGALGRGGQRADGRGRPRRAGRRGRRRGRHHHAAHHRLEAPRGAVLQPVAGVRSRPRALQHPAPPPGRAHARHLAHQARGDAARRGAAVRDGAHHGRRRAPPPLARRRPPARLRGRDRGGGAVHPRRGHPQERGPARRGVRPLPAHDVLLRAVRQRPGAHPLRVDRDRQHLGDGHPRGDLVRRDRAGRGARVGQGLHQHDPLLAERHEVRGDEDLPRDDPHAGRAAREVHQAVRPRHPTLRQHDGRARDRARLHRHHLHLRQLDRGAGAAPDGDRHHAARGVRRAAAGLHLHAPHQRVHRPDARGPSL</sequence>
<dbReference type="EC" id="3.6.3.14" evidence="2"/>
<accession>A0A6J4KEK7</accession>
<feature type="compositionally biased region" description="Basic residues" evidence="1">
    <location>
        <begin position="131"/>
        <end position="149"/>
    </location>
</feature>
<feature type="region of interest" description="Disordered" evidence="1">
    <location>
        <begin position="1"/>
        <end position="235"/>
    </location>
</feature>
<feature type="compositionally biased region" description="Basic residues" evidence="1">
    <location>
        <begin position="52"/>
        <end position="71"/>
    </location>
</feature>
<dbReference type="EMBL" id="CADCTX010000149">
    <property type="protein sequence ID" value="CAA9303579.1"/>
    <property type="molecule type" value="Genomic_DNA"/>
</dbReference>
<feature type="non-terminal residue" evidence="2">
    <location>
        <position position="1"/>
    </location>
</feature>